<sequence>MNVRRSAAVLAAAVATALPAVPAAVADDAPPSGATSAPPSPPAGLYGRSDPTYDGVFRQSYALLAQHTAGVRPAAGAVGWLTGQQCADGGFAAYRSDTGRDCTAKTAVDSNSTAAAVQALAALGGHRASVEGAVRWLRSAQNADGGWGYTPGLPSDANSTGIVVGALAAAGERPADVRSAKGGKSAYDALPALALPCAKGGGFGLRDAQSGKLAANADATAAGVLGGFGRGQVVSGGPAAARQGTGCKDGSALTARQAAVNGAGYLSGLLRRTPHLVASLAGAADSPDYGNTADAVVALAAAGRTGTARRAADWLAEHAGTWAQRTGPAAYAQLIFAAHATGTDPRHFGGTDLVRALNATGPAPAEPAAGPAGHSREPAGKSGAGGPGTWWVVGVCLVAGIGGGLLLSTRTRRRP</sequence>
<feature type="signal peptide" evidence="3">
    <location>
        <begin position="1"/>
        <end position="26"/>
    </location>
</feature>
<feature type="chain" id="PRO_5037885007" evidence="3">
    <location>
        <begin position="27"/>
        <end position="415"/>
    </location>
</feature>
<dbReference type="SUPFAM" id="SSF48239">
    <property type="entry name" value="Terpenoid cyclases/Protein prenyltransferases"/>
    <property type="match status" value="1"/>
</dbReference>
<evidence type="ECO:0000313" key="4">
    <source>
        <dbReference type="EMBL" id="GHH84465.1"/>
    </source>
</evidence>
<feature type="region of interest" description="Disordered" evidence="1">
    <location>
        <begin position="360"/>
        <end position="384"/>
    </location>
</feature>
<reference evidence="4" key="2">
    <citation type="submission" date="2020-09" db="EMBL/GenBank/DDBJ databases">
        <authorList>
            <person name="Sun Q."/>
            <person name="Ohkuma M."/>
        </authorList>
    </citation>
    <scope>NUCLEOTIDE SEQUENCE</scope>
    <source>
        <strain evidence="4">JCM 5069</strain>
    </source>
</reference>
<dbReference type="InterPro" id="IPR008930">
    <property type="entry name" value="Terpenoid_cyclase/PrenylTrfase"/>
</dbReference>
<feature type="compositionally biased region" description="Low complexity" evidence="1">
    <location>
        <begin position="360"/>
        <end position="373"/>
    </location>
</feature>
<dbReference type="AlphaFoldDB" id="A0A919GI71"/>
<protein>
    <submittedName>
        <fullName evidence="4">Uncharacterized protein</fullName>
    </submittedName>
</protein>
<accession>A0A919GI71</accession>
<comment type="caution">
    <text evidence="4">The sequence shown here is derived from an EMBL/GenBank/DDBJ whole genome shotgun (WGS) entry which is preliminary data.</text>
</comment>
<keyword evidence="3" id="KW-0732">Signal</keyword>
<dbReference type="EMBL" id="BNCD01000015">
    <property type="protein sequence ID" value="GHH84465.1"/>
    <property type="molecule type" value="Genomic_DNA"/>
</dbReference>
<dbReference type="RefSeq" id="WP_189935576.1">
    <property type="nucleotide sequence ID" value="NZ_BNCD01000015.1"/>
</dbReference>
<feature type="region of interest" description="Disordered" evidence="1">
    <location>
        <begin position="26"/>
        <end position="49"/>
    </location>
</feature>
<evidence type="ECO:0000256" key="3">
    <source>
        <dbReference type="SAM" id="SignalP"/>
    </source>
</evidence>
<keyword evidence="2" id="KW-0472">Membrane</keyword>
<evidence type="ECO:0000313" key="5">
    <source>
        <dbReference type="Proteomes" id="UP000603708"/>
    </source>
</evidence>
<keyword evidence="5" id="KW-1185">Reference proteome</keyword>
<gene>
    <name evidence="4" type="ORF">GCM10018793_48900</name>
</gene>
<dbReference type="Gene3D" id="1.50.10.20">
    <property type="match status" value="1"/>
</dbReference>
<name>A0A919GI71_9ACTN</name>
<keyword evidence="2" id="KW-0812">Transmembrane</keyword>
<organism evidence="4 5">
    <name type="scientific">Streptomyces sulfonofaciens</name>
    <dbReference type="NCBI Taxonomy" id="68272"/>
    <lineage>
        <taxon>Bacteria</taxon>
        <taxon>Bacillati</taxon>
        <taxon>Actinomycetota</taxon>
        <taxon>Actinomycetes</taxon>
        <taxon>Kitasatosporales</taxon>
        <taxon>Streptomycetaceae</taxon>
        <taxon>Streptomyces</taxon>
    </lineage>
</organism>
<dbReference type="Proteomes" id="UP000603708">
    <property type="component" value="Unassembled WGS sequence"/>
</dbReference>
<dbReference type="CDD" id="cd00688">
    <property type="entry name" value="ISOPREN_C2_like"/>
    <property type="match status" value="1"/>
</dbReference>
<feature type="transmembrane region" description="Helical" evidence="2">
    <location>
        <begin position="388"/>
        <end position="407"/>
    </location>
</feature>
<keyword evidence="2" id="KW-1133">Transmembrane helix</keyword>
<evidence type="ECO:0000256" key="2">
    <source>
        <dbReference type="SAM" id="Phobius"/>
    </source>
</evidence>
<proteinExistence type="predicted"/>
<feature type="compositionally biased region" description="Low complexity" evidence="1">
    <location>
        <begin position="26"/>
        <end position="37"/>
    </location>
</feature>
<reference evidence="4" key="1">
    <citation type="journal article" date="2014" name="Int. J. Syst. Evol. Microbiol.">
        <title>Complete genome sequence of Corynebacterium casei LMG S-19264T (=DSM 44701T), isolated from a smear-ripened cheese.</title>
        <authorList>
            <consortium name="US DOE Joint Genome Institute (JGI-PGF)"/>
            <person name="Walter F."/>
            <person name="Albersmeier A."/>
            <person name="Kalinowski J."/>
            <person name="Ruckert C."/>
        </authorList>
    </citation>
    <scope>NUCLEOTIDE SEQUENCE</scope>
    <source>
        <strain evidence="4">JCM 5069</strain>
    </source>
</reference>
<evidence type="ECO:0000256" key="1">
    <source>
        <dbReference type="SAM" id="MobiDB-lite"/>
    </source>
</evidence>